<reference evidence="2" key="1">
    <citation type="journal article" date="2021" name="Proc. Natl. Acad. Sci. U.S.A.">
        <title>Three genomes in the algal genus Volvox reveal the fate of a haploid sex-determining region after a transition to homothallism.</title>
        <authorList>
            <person name="Yamamoto K."/>
            <person name="Hamaji T."/>
            <person name="Kawai-Toyooka H."/>
            <person name="Matsuzaki R."/>
            <person name="Takahashi F."/>
            <person name="Nishimura Y."/>
            <person name="Kawachi M."/>
            <person name="Noguchi H."/>
            <person name="Minakuchi Y."/>
            <person name="Umen J.G."/>
            <person name="Toyoda A."/>
            <person name="Nozaki H."/>
        </authorList>
    </citation>
    <scope>NUCLEOTIDE SEQUENCE</scope>
    <source>
        <strain evidence="2">NIES-3785</strain>
    </source>
</reference>
<name>A0A8J4D9Z2_9CHLO</name>
<dbReference type="AlphaFoldDB" id="A0A8J4D9Z2"/>
<evidence type="ECO:0000313" key="3">
    <source>
        <dbReference type="Proteomes" id="UP000722791"/>
    </source>
</evidence>
<evidence type="ECO:0000256" key="1">
    <source>
        <dbReference type="SAM" id="MobiDB-lite"/>
    </source>
</evidence>
<dbReference type="Proteomes" id="UP000722791">
    <property type="component" value="Unassembled WGS sequence"/>
</dbReference>
<accession>A0A8J4D9Z2</accession>
<protein>
    <submittedName>
        <fullName evidence="2">Uncharacterized protein</fullName>
    </submittedName>
</protein>
<sequence>MSSSIGMEANVAAEPKRTSFVRARVMATLSRCQSVSSRPARCELLQRTKDSRMADLSQPWYLSTVSTTAPPLSVLSTLAPSPTSGAPLETPLGTPASSKP</sequence>
<organism evidence="2 3">
    <name type="scientific">Volvox reticuliferus</name>
    <dbReference type="NCBI Taxonomy" id="1737510"/>
    <lineage>
        <taxon>Eukaryota</taxon>
        <taxon>Viridiplantae</taxon>
        <taxon>Chlorophyta</taxon>
        <taxon>core chlorophytes</taxon>
        <taxon>Chlorophyceae</taxon>
        <taxon>CS clade</taxon>
        <taxon>Chlamydomonadales</taxon>
        <taxon>Volvocaceae</taxon>
        <taxon>Volvox</taxon>
    </lineage>
</organism>
<proteinExistence type="predicted"/>
<evidence type="ECO:0000313" key="2">
    <source>
        <dbReference type="EMBL" id="GIL98629.1"/>
    </source>
</evidence>
<comment type="caution">
    <text evidence="2">The sequence shown here is derived from an EMBL/GenBank/DDBJ whole genome shotgun (WGS) entry which is preliminary data.</text>
</comment>
<dbReference type="EMBL" id="BNCQ01000005">
    <property type="protein sequence ID" value="GIL98629.1"/>
    <property type="molecule type" value="Genomic_DNA"/>
</dbReference>
<feature type="region of interest" description="Disordered" evidence="1">
    <location>
        <begin position="76"/>
        <end position="100"/>
    </location>
</feature>
<gene>
    <name evidence="2" type="ORF">Vretimale_3869</name>
</gene>